<keyword evidence="5" id="KW-0460">Magnesium</keyword>
<dbReference type="EMBL" id="BARW01033178">
    <property type="protein sequence ID" value="GAJ06988.1"/>
    <property type="molecule type" value="Genomic_DNA"/>
</dbReference>
<dbReference type="SUPFAM" id="SSF55811">
    <property type="entry name" value="Nudix"/>
    <property type="match status" value="1"/>
</dbReference>
<dbReference type="CDD" id="cd03426">
    <property type="entry name" value="NUDIX_CoAse_Nudt7"/>
    <property type="match status" value="1"/>
</dbReference>
<dbReference type="AlphaFoldDB" id="X1TNW3"/>
<evidence type="ECO:0000256" key="6">
    <source>
        <dbReference type="ARBA" id="ARBA00023211"/>
    </source>
</evidence>
<accession>X1TNW3</accession>
<evidence type="ECO:0000256" key="3">
    <source>
        <dbReference type="ARBA" id="ARBA00022723"/>
    </source>
</evidence>
<dbReference type="PANTHER" id="PTHR12992">
    <property type="entry name" value="NUDIX HYDROLASE"/>
    <property type="match status" value="1"/>
</dbReference>
<comment type="cofactor">
    <cofactor evidence="2">
        <name>Mg(2+)</name>
        <dbReference type="ChEBI" id="CHEBI:18420"/>
    </cofactor>
</comment>
<proteinExistence type="predicted"/>
<keyword evidence="6" id="KW-0464">Manganese</keyword>
<evidence type="ECO:0000259" key="7">
    <source>
        <dbReference type="PROSITE" id="PS51462"/>
    </source>
</evidence>
<dbReference type="InterPro" id="IPR000086">
    <property type="entry name" value="NUDIX_hydrolase_dom"/>
</dbReference>
<dbReference type="PROSITE" id="PS51462">
    <property type="entry name" value="NUDIX"/>
    <property type="match status" value="1"/>
</dbReference>
<organism evidence="8">
    <name type="scientific">marine sediment metagenome</name>
    <dbReference type="NCBI Taxonomy" id="412755"/>
    <lineage>
        <taxon>unclassified sequences</taxon>
        <taxon>metagenomes</taxon>
        <taxon>ecological metagenomes</taxon>
    </lineage>
</organism>
<evidence type="ECO:0000313" key="8">
    <source>
        <dbReference type="EMBL" id="GAJ06988.1"/>
    </source>
</evidence>
<dbReference type="GO" id="GO:0046872">
    <property type="term" value="F:metal ion binding"/>
    <property type="evidence" value="ECO:0007669"/>
    <property type="project" value="UniProtKB-KW"/>
</dbReference>
<name>X1TNW3_9ZZZZ</name>
<comment type="cofactor">
    <cofactor evidence="1">
        <name>Mn(2+)</name>
        <dbReference type="ChEBI" id="CHEBI:29035"/>
    </cofactor>
</comment>
<evidence type="ECO:0000256" key="2">
    <source>
        <dbReference type="ARBA" id="ARBA00001946"/>
    </source>
</evidence>
<keyword evidence="4" id="KW-0378">Hydrolase</keyword>
<dbReference type="GO" id="GO:0010945">
    <property type="term" value="F:coenzyme A diphosphatase activity"/>
    <property type="evidence" value="ECO:0007669"/>
    <property type="project" value="InterPro"/>
</dbReference>
<dbReference type="Pfam" id="PF00293">
    <property type="entry name" value="NUDIX"/>
    <property type="match status" value="1"/>
</dbReference>
<gene>
    <name evidence="8" type="ORF">S12H4_52315</name>
</gene>
<evidence type="ECO:0000256" key="4">
    <source>
        <dbReference type="ARBA" id="ARBA00022801"/>
    </source>
</evidence>
<sequence length="191" mass="22608">EEKPYELILIHRSNRGTRHRGEMSFPGGKFEDNNDKSLKDTALRETEEEIGVPRKNIKILGCLDDFPTMTKYIITPFVAIIDQNQELIKEDREVQKILKIPVDFFLNKKSFREQAVDIDGNKFPIFYFNYINKENGKKYTIWGATAYMIVTFLEELYGFTLSNLGLERFKLDKIKDLKEYIKYRNQITKKF</sequence>
<dbReference type="PANTHER" id="PTHR12992:SF11">
    <property type="entry name" value="MITOCHONDRIAL COENZYME A DIPHOSPHATASE NUDT8"/>
    <property type="match status" value="1"/>
</dbReference>
<keyword evidence="3" id="KW-0479">Metal-binding</keyword>
<dbReference type="InterPro" id="IPR045121">
    <property type="entry name" value="CoAse"/>
</dbReference>
<dbReference type="InterPro" id="IPR015797">
    <property type="entry name" value="NUDIX_hydrolase-like_dom_sf"/>
</dbReference>
<reference evidence="8" key="1">
    <citation type="journal article" date="2014" name="Front. Microbiol.">
        <title>High frequency of phylogenetically diverse reductive dehalogenase-homologous genes in deep subseafloor sedimentary metagenomes.</title>
        <authorList>
            <person name="Kawai M."/>
            <person name="Futagami T."/>
            <person name="Toyoda A."/>
            <person name="Takaki Y."/>
            <person name="Nishi S."/>
            <person name="Hori S."/>
            <person name="Arai W."/>
            <person name="Tsubouchi T."/>
            <person name="Morono Y."/>
            <person name="Uchiyama I."/>
            <person name="Ito T."/>
            <person name="Fujiyama A."/>
            <person name="Inagaki F."/>
            <person name="Takami H."/>
        </authorList>
    </citation>
    <scope>NUCLEOTIDE SEQUENCE</scope>
    <source>
        <strain evidence="8">Expedition CK06-06</strain>
    </source>
</reference>
<evidence type="ECO:0000256" key="1">
    <source>
        <dbReference type="ARBA" id="ARBA00001936"/>
    </source>
</evidence>
<protein>
    <recommendedName>
        <fullName evidence="7">Nudix hydrolase domain-containing protein</fullName>
    </recommendedName>
</protein>
<dbReference type="Gene3D" id="3.90.79.10">
    <property type="entry name" value="Nucleoside Triphosphate Pyrophosphohydrolase"/>
    <property type="match status" value="1"/>
</dbReference>
<comment type="caution">
    <text evidence="8">The sequence shown here is derived from an EMBL/GenBank/DDBJ whole genome shotgun (WGS) entry which is preliminary data.</text>
</comment>
<evidence type="ECO:0000256" key="5">
    <source>
        <dbReference type="ARBA" id="ARBA00022842"/>
    </source>
</evidence>
<feature type="non-terminal residue" evidence="8">
    <location>
        <position position="1"/>
    </location>
</feature>
<feature type="domain" description="Nudix hydrolase" evidence="7">
    <location>
        <begin position="1"/>
        <end position="128"/>
    </location>
</feature>